<dbReference type="AlphaFoldDB" id="A0A0M3K3U8"/>
<evidence type="ECO:0000313" key="9">
    <source>
        <dbReference type="WBParaSite" id="ASIM_0001563901-mRNA-1"/>
    </source>
</evidence>
<dbReference type="SMART" id="SM00249">
    <property type="entry name" value="PHD"/>
    <property type="match status" value="1"/>
</dbReference>
<dbReference type="GO" id="GO:0006357">
    <property type="term" value="P:regulation of transcription by RNA polymerase II"/>
    <property type="evidence" value="ECO:0007669"/>
    <property type="project" value="InterPro"/>
</dbReference>
<feature type="region of interest" description="Disordered" evidence="5">
    <location>
        <begin position="347"/>
        <end position="366"/>
    </location>
</feature>
<dbReference type="InterPro" id="IPR038028">
    <property type="entry name" value="BPTF"/>
</dbReference>
<evidence type="ECO:0000313" key="7">
    <source>
        <dbReference type="EMBL" id="VDK54045.1"/>
    </source>
</evidence>
<reference evidence="7 8" key="2">
    <citation type="submission" date="2018-11" db="EMBL/GenBank/DDBJ databases">
        <authorList>
            <consortium name="Pathogen Informatics"/>
        </authorList>
    </citation>
    <scope>NUCLEOTIDE SEQUENCE [LARGE SCALE GENOMIC DNA]</scope>
</reference>
<keyword evidence="2 4" id="KW-0863">Zinc-finger</keyword>
<dbReference type="InterPro" id="IPR013083">
    <property type="entry name" value="Znf_RING/FYVE/PHD"/>
</dbReference>
<dbReference type="PANTHER" id="PTHR45975">
    <property type="entry name" value="NUCLEOSOME-REMODELING FACTOR SUBUNIT BPTF"/>
    <property type="match status" value="1"/>
</dbReference>
<gene>
    <name evidence="7" type="ORF">ASIM_LOCUS15046</name>
</gene>
<keyword evidence="1" id="KW-0479">Metal-binding</keyword>
<evidence type="ECO:0000256" key="2">
    <source>
        <dbReference type="ARBA" id="ARBA00022771"/>
    </source>
</evidence>
<dbReference type="InterPro" id="IPR001965">
    <property type="entry name" value="Znf_PHD"/>
</dbReference>
<name>A0A0M3K3U8_ANISI</name>
<dbReference type="OrthoDB" id="784962at2759"/>
<dbReference type="InterPro" id="IPR019786">
    <property type="entry name" value="Zinc_finger_PHD-type_CS"/>
</dbReference>
<dbReference type="EMBL" id="UYRR01032075">
    <property type="protein sequence ID" value="VDK54045.1"/>
    <property type="molecule type" value="Genomic_DNA"/>
</dbReference>
<dbReference type="GO" id="GO:0000978">
    <property type="term" value="F:RNA polymerase II cis-regulatory region sequence-specific DNA binding"/>
    <property type="evidence" value="ECO:0007669"/>
    <property type="project" value="TreeGrafter"/>
</dbReference>
<evidence type="ECO:0000256" key="3">
    <source>
        <dbReference type="ARBA" id="ARBA00022833"/>
    </source>
</evidence>
<evidence type="ECO:0000256" key="5">
    <source>
        <dbReference type="SAM" id="MobiDB-lite"/>
    </source>
</evidence>
<dbReference type="PANTHER" id="PTHR45975:SF2">
    <property type="entry name" value="NUCLEOSOME-REMODELING FACTOR SUBUNIT BPTF"/>
    <property type="match status" value="1"/>
</dbReference>
<keyword evidence="3" id="KW-0862">Zinc</keyword>
<evidence type="ECO:0000256" key="1">
    <source>
        <dbReference type="ARBA" id="ARBA00022723"/>
    </source>
</evidence>
<dbReference type="PROSITE" id="PS01359">
    <property type="entry name" value="ZF_PHD_1"/>
    <property type="match status" value="1"/>
</dbReference>
<feature type="domain" description="PHD-type" evidence="6">
    <location>
        <begin position="373"/>
        <end position="424"/>
    </location>
</feature>
<dbReference type="PROSITE" id="PS50016">
    <property type="entry name" value="ZF_PHD_2"/>
    <property type="match status" value="1"/>
</dbReference>
<feature type="region of interest" description="Disordered" evidence="5">
    <location>
        <begin position="136"/>
        <end position="163"/>
    </location>
</feature>
<dbReference type="InterPro" id="IPR019787">
    <property type="entry name" value="Znf_PHD-finger"/>
</dbReference>
<evidence type="ECO:0000256" key="4">
    <source>
        <dbReference type="PROSITE-ProRule" id="PRU00146"/>
    </source>
</evidence>
<dbReference type="WBParaSite" id="ASIM_0001563901-mRNA-1">
    <property type="protein sequence ID" value="ASIM_0001563901-mRNA-1"/>
    <property type="gene ID" value="ASIM_0001563901"/>
</dbReference>
<organism evidence="9">
    <name type="scientific">Anisakis simplex</name>
    <name type="common">Herring worm</name>
    <dbReference type="NCBI Taxonomy" id="6269"/>
    <lineage>
        <taxon>Eukaryota</taxon>
        <taxon>Metazoa</taxon>
        <taxon>Ecdysozoa</taxon>
        <taxon>Nematoda</taxon>
        <taxon>Chromadorea</taxon>
        <taxon>Rhabditida</taxon>
        <taxon>Spirurina</taxon>
        <taxon>Ascaridomorpha</taxon>
        <taxon>Ascaridoidea</taxon>
        <taxon>Anisakidae</taxon>
        <taxon>Anisakis</taxon>
        <taxon>Anisakis simplex complex</taxon>
    </lineage>
</organism>
<proteinExistence type="predicted"/>
<dbReference type="SUPFAM" id="SSF57903">
    <property type="entry name" value="FYVE/PHD zinc finger"/>
    <property type="match status" value="1"/>
</dbReference>
<sequence length="431" mass="48922">MTLSDEMKTLNQSKLNNFALTHNPSSASLISRSLSSCSTEDFLPTFESEDDDWRKFGWLLELNNIKLPCLDEDRKLLKVDNVDRQIQSSNDENSRPTKQVSDEITALRNEAATKDEECVDPSEFCWHKCETTSQRTNLTHHRGGHDHSEIDRSITPRSADLPTPCSYSNDGIISALSVDGDTVEYRDDEQSNHSIVEMKTNTDEENGKRNEEEPVARRTRFSSIKSDYSSLPSPSNLVSNRKIMFTIGDFNDKSTDDLDSSSLKSCRSDSDGRSCEHVAEIEQPQSTVSSRTVSVQCDLDEEMESECGTDSESEPIAKRTRHSLPSISLSDHQITIDNWLSLVDEPLDIDDTPPTRSKSKSATKSKKRKYNKRLYCVCQKPYDRRQFYVGCDGCNDWFHPACIGITEMDAIRADEYFCPKCKRLKESDEKI</sequence>
<reference evidence="9" key="1">
    <citation type="submission" date="2017-02" db="UniProtKB">
        <authorList>
            <consortium name="WormBaseParasite"/>
        </authorList>
    </citation>
    <scope>IDENTIFICATION</scope>
</reference>
<dbReference type="Gene3D" id="3.30.40.10">
    <property type="entry name" value="Zinc/RING finger domain, C3HC4 (zinc finger)"/>
    <property type="match status" value="1"/>
</dbReference>
<evidence type="ECO:0000313" key="8">
    <source>
        <dbReference type="Proteomes" id="UP000267096"/>
    </source>
</evidence>
<dbReference type="InterPro" id="IPR011011">
    <property type="entry name" value="Znf_FYVE_PHD"/>
</dbReference>
<dbReference type="Proteomes" id="UP000267096">
    <property type="component" value="Unassembled WGS sequence"/>
</dbReference>
<evidence type="ECO:0000259" key="6">
    <source>
        <dbReference type="PROSITE" id="PS50016"/>
    </source>
</evidence>
<protein>
    <submittedName>
        <fullName evidence="9">PHD-type domain-containing protein</fullName>
    </submittedName>
</protein>
<keyword evidence="8" id="KW-1185">Reference proteome</keyword>
<feature type="region of interest" description="Disordered" evidence="5">
    <location>
        <begin position="185"/>
        <end position="218"/>
    </location>
</feature>
<dbReference type="Pfam" id="PF00628">
    <property type="entry name" value="PHD"/>
    <property type="match status" value="1"/>
</dbReference>
<feature type="compositionally biased region" description="Basic and acidic residues" evidence="5">
    <location>
        <begin position="200"/>
        <end position="216"/>
    </location>
</feature>
<feature type="region of interest" description="Disordered" evidence="5">
    <location>
        <begin position="250"/>
        <end position="273"/>
    </location>
</feature>
<accession>A0A0M3K3U8</accession>
<dbReference type="GO" id="GO:0008270">
    <property type="term" value="F:zinc ion binding"/>
    <property type="evidence" value="ECO:0007669"/>
    <property type="project" value="UniProtKB-KW"/>
</dbReference>
<feature type="compositionally biased region" description="Basic and acidic residues" evidence="5">
    <location>
        <begin position="145"/>
        <end position="154"/>
    </location>
</feature>
<feature type="compositionally biased region" description="Basic residues" evidence="5">
    <location>
        <begin position="357"/>
        <end position="366"/>
    </location>
</feature>
<dbReference type="GO" id="GO:0016589">
    <property type="term" value="C:NURF complex"/>
    <property type="evidence" value="ECO:0007669"/>
    <property type="project" value="InterPro"/>
</dbReference>